<protein>
    <submittedName>
        <fullName evidence="3">Penicillin-binding transpeptidase domain-containing protein</fullName>
    </submittedName>
</protein>
<evidence type="ECO:0000259" key="1">
    <source>
        <dbReference type="Pfam" id="PF00905"/>
    </source>
</evidence>
<dbReference type="InterPro" id="IPR007887">
    <property type="entry name" value="MecA_N"/>
</dbReference>
<accession>A0ABV3EM43</accession>
<dbReference type="Gene3D" id="3.40.710.10">
    <property type="entry name" value="DD-peptidase/beta-lactamase superfamily"/>
    <property type="match status" value="1"/>
</dbReference>
<dbReference type="InterPro" id="IPR050515">
    <property type="entry name" value="Beta-lactam/transpept"/>
</dbReference>
<dbReference type="SUPFAM" id="SSF56601">
    <property type="entry name" value="beta-lactamase/transpeptidase-like"/>
    <property type="match status" value="1"/>
</dbReference>
<dbReference type="EMBL" id="JBEZNA010000013">
    <property type="protein sequence ID" value="MEU9577255.1"/>
    <property type="molecule type" value="Genomic_DNA"/>
</dbReference>
<proteinExistence type="predicted"/>
<gene>
    <name evidence="3" type="ORF">AB0D95_08305</name>
</gene>
<organism evidence="3 4">
    <name type="scientific">Streptomyces chilikensis</name>
    <dbReference type="NCBI Taxonomy" id="1194079"/>
    <lineage>
        <taxon>Bacteria</taxon>
        <taxon>Bacillati</taxon>
        <taxon>Actinomycetota</taxon>
        <taxon>Actinomycetes</taxon>
        <taxon>Kitasatosporales</taxon>
        <taxon>Streptomycetaceae</taxon>
        <taxon>Streptomyces</taxon>
    </lineage>
</organism>
<reference evidence="3 4" key="1">
    <citation type="submission" date="2024-06" db="EMBL/GenBank/DDBJ databases">
        <title>The Natural Products Discovery Center: Release of the First 8490 Sequenced Strains for Exploring Actinobacteria Biosynthetic Diversity.</title>
        <authorList>
            <person name="Kalkreuter E."/>
            <person name="Kautsar S.A."/>
            <person name="Yang D."/>
            <person name="Bader C.D."/>
            <person name="Teijaro C.N."/>
            <person name="Fluegel L."/>
            <person name="Davis C.M."/>
            <person name="Simpson J.R."/>
            <person name="Lauterbach L."/>
            <person name="Steele A.D."/>
            <person name="Gui C."/>
            <person name="Meng S."/>
            <person name="Li G."/>
            <person name="Viehrig K."/>
            <person name="Ye F."/>
            <person name="Su P."/>
            <person name="Kiefer A.F."/>
            <person name="Nichols A."/>
            <person name="Cepeda A.J."/>
            <person name="Yan W."/>
            <person name="Fan B."/>
            <person name="Jiang Y."/>
            <person name="Adhikari A."/>
            <person name="Zheng C.-J."/>
            <person name="Schuster L."/>
            <person name="Cowan T.M."/>
            <person name="Smanski M.J."/>
            <person name="Chevrette M.G."/>
            <person name="De Carvalho L.P.S."/>
            <person name="Shen B."/>
        </authorList>
    </citation>
    <scope>NUCLEOTIDE SEQUENCE [LARGE SCALE GENOMIC DNA]</scope>
    <source>
        <strain evidence="3 4">NPDC048117</strain>
    </source>
</reference>
<dbReference type="Pfam" id="PF05223">
    <property type="entry name" value="MecA_N"/>
    <property type="match status" value="1"/>
</dbReference>
<dbReference type="InterPro" id="IPR001460">
    <property type="entry name" value="PCN-bd_Tpept"/>
</dbReference>
<evidence type="ECO:0000259" key="2">
    <source>
        <dbReference type="Pfam" id="PF05223"/>
    </source>
</evidence>
<sequence>MRKGAKVAVVSTACAVLLGGAGYGTYNVLSALGGDGIGLTAADPDDPLDAEDVREASSAFFDAWEKGDGYAAAAATNDEAAAGALLNGLSEQAAVGDVRITPGKARGATVPFSVRATVSLDGRSKPLAYDTELTVVRGRTTAKPLVDWEPTVVHPRLEEGDTLVTGPSEAPAIKAVDRDGKVLTAERYPSLEPVVAQLRERYGSSAGGSPSVELVIRHAAPDVPDTPLLTLAEGRAGTIRTTISAAVQKAAEAAVKQYAESSVVALEPSTGEVLAVANHRSDGFDAAFQGRLAPGSTMKIVTAAMLIEEGVTSAAGPAPCPPEAMWRGQTFRNITGLTPNEDATLADSFSRSCNTAFIKLIDEVEDDTLSEVARERFGLGRDDWKTGVVSFDGSVPASGGPDRAANAIGQGQVQLSPLNVASITATAKTGAFEQPRLVSPELDGRRLATARGLSPDVAAQLRQMMHLTATQGSGRDAMRGLGPDIGAKTGSAEVDGQELPNSWFTGYRGDVAAAAVAQQGGRGGEAAGPIVAAVLRAAG</sequence>
<feature type="domain" description="NTF2-like N-terminal transpeptidase" evidence="2">
    <location>
        <begin position="55"/>
        <end position="161"/>
    </location>
</feature>
<dbReference type="Proteomes" id="UP001551584">
    <property type="component" value="Unassembled WGS sequence"/>
</dbReference>
<dbReference type="PANTHER" id="PTHR30627">
    <property type="entry name" value="PEPTIDOGLYCAN D,D-TRANSPEPTIDASE"/>
    <property type="match status" value="1"/>
</dbReference>
<dbReference type="PANTHER" id="PTHR30627:SF24">
    <property type="entry name" value="PENICILLIN-BINDING PROTEIN 4B"/>
    <property type="match status" value="1"/>
</dbReference>
<dbReference type="RefSeq" id="WP_359270297.1">
    <property type="nucleotide sequence ID" value="NZ_JBEZNA010000013.1"/>
</dbReference>
<evidence type="ECO:0000313" key="3">
    <source>
        <dbReference type="EMBL" id="MEU9577255.1"/>
    </source>
</evidence>
<keyword evidence="4" id="KW-1185">Reference proteome</keyword>
<dbReference type="Pfam" id="PF00905">
    <property type="entry name" value="Transpeptidase"/>
    <property type="match status" value="1"/>
</dbReference>
<name>A0ABV3EM43_9ACTN</name>
<dbReference type="InterPro" id="IPR012338">
    <property type="entry name" value="Beta-lactam/transpept-like"/>
</dbReference>
<feature type="domain" description="Penicillin-binding protein transpeptidase" evidence="1">
    <location>
        <begin position="262"/>
        <end position="535"/>
    </location>
</feature>
<evidence type="ECO:0000313" key="4">
    <source>
        <dbReference type="Proteomes" id="UP001551584"/>
    </source>
</evidence>
<comment type="caution">
    <text evidence="3">The sequence shown here is derived from an EMBL/GenBank/DDBJ whole genome shotgun (WGS) entry which is preliminary data.</text>
</comment>